<dbReference type="PANTHER" id="PTHR46796">
    <property type="entry name" value="HTH-TYPE TRANSCRIPTIONAL ACTIVATOR RHAS-RELATED"/>
    <property type="match status" value="1"/>
</dbReference>
<dbReference type="InterPro" id="IPR011051">
    <property type="entry name" value="RmlC_Cupin_sf"/>
</dbReference>
<evidence type="ECO:0000313" key="7">
    <source>
        <dbReference type="Proteomes" id="UP000321224"/>
    </source>
</evidence>
<accession>A0A511H9Z0</accession>
<proteinExistence type="predicted"/>
<gene>
    <name evidence="6" type="ORF">MVI01_20380</name>
</gene>
<keyword evidence="3" id="KW-0804">Transcription</keyword>
<dbReference type="InterPro" id="IPR050204">
    <property type="entry name" value="AraC_XylS_family_regulators"/>
</dbReference>
<dbReference type="SMART" id="SM00342">
    <property type="entry name" value="HTH_ARAC"/>
    <property type="match status" value="1"/>
</dbReference>
<protein>
    <submittedName>
        <fullName evidence="6">Putative transcriptional regulator, AraC family protein</fullName>
    </submittedName>
</protein>
<dbReference type="InterPro" id="IPR009057">
    <property type="entry name" value="Homeodomain-like_sf"/>
</dbReference>
<feature type="region of interest" description="Disordered" evidence="4">
    <location>
        <begin position="280"/>
        <end position="303"/>
    </location>
</feature>
<dbReference type="PROSITE" id="PS01124">
    <property type="entry name" value="HTH_ARAC_FAMILY_2"/>
    <property type="match status" value="1"/>
</dbReference>
<keyword evidence="2" id="KW-0238">DNA-binding</keyword>
<dbReference type="InterPro" id="IPR018060">
    <property type="entry name" value="HTH_AraC"/>
</dbReference>
<dbReference type="Gene3D" id="1.10.10.60">
    <property type="entry name" value="Homeodomain-like"/>
    <property type="match status" value="1"/>
</dbReference>
<dbReference type="GO" id="GO:0003700">
    <property type="term" value="F:DNA-binding transcription factor activity"/>
    <property type="evidence" value="ECO:0007669"/>
    <property type="project" value="InterPro"/>
</dbReference>
<dbReference type="SUPFAM" id="SSF46689">
    <property type="entry name" value="Homeodomain-like"/>
    <property type="match status" value="1"/>
</dbReference>
<evidence type="ECO:0000259" key="5">
    <source>
        <dbReference type="PROSITE" id="PS01124"/>
    </source>
</evidence>
<dbReference type="SUPFAM" id="SSF51182">
    <property type="entry name" value="RmlC-like cupins"/>
    <property type="match status" value="1"/>
</dbReference>
<evidence type="ECO:0000256" key="2">
    <source>
        <dbReference type="ARBA" id="ARBA00023125"/>
    </source>
</evidence>
<dbReference type="Pfam" id="PF12833">
    <property type="entry name" value="HTH_18"/>
    <property type="match status" value="1"/>
</dbReference>
<dbReference type="PROSITE" id="PS00041">
    <property type="entry name" value="HTH_ARAC_FAMILY_1"/>
    <property type="match status" value="1"/>
</dbReference>
<dbReference type="InterPro" id="IPR018062">
    <property type="entry name" value="HTH_AraC-typ_CS"/>
</dbReference>
<reference evidence="6 7" key="1">
    <citation type="submission" date="2019-07" db="EMBL/GenBank/DDBJ databases">
        <title>Whole genome shotgun sequence of Myxococcus virescens NBRC 100334.</title>
        <authorList>
            <person name="Hosoyama A."/>
            <person name="Uohara A."/>
            <person name="Ohji S."/>
            <person name="Ichikawa N."/>
        </authorList>
    </citation>
    <scope>NUCLEOTIDE SEQUENCE [LARGE SCALE GENOMIC DNA]</scope>
    <source>
        <strain evidence="6 7">NBRC 100334</strain>
    </source>
</reference>
<dbReference type="AlphaFoldDB" id="A0A511H9Z0"/>
<evidence type="ECO:0000313" key="6">
    <source>
        <dbReference type="EMBL" id="GEL70254.1"/>
    </source>
</evidence>
<evidence type="ECO:0000256" key="3">
    <source>
        <dbReference type="ARBA" id="ARBA00023163"/>
    </source>
</evidence>
<keyword evidence="1" id="KW-0805">Transcription regulation</keyword>
<name>A0A511H9Z0_9BACT</name>
<organism evidence="6 7">
    <name type="scientific">Myxococcus virescens</name>
    <dbReference type="NCBI Taxonomy" id="83456"/>
    <lineage>
        <taxon>Bacteria</taxon>
        <taxon>Pseudomonadati</taxon>
        <taxon>Myxococcota</taxon>
        <taxon>Myxococcia</taxon>
        <taxon>Myxococcales</taxon>
        <taxon>Cystobacterineae</taxon>
        <taxon>Myxococcaceae</taxon>
        <taxon>Myxococcus</taxon>
    </lineage>
</organism>
<comment type="caution">
    <text evidence="6">The sequence shown here is derived from an EMBL/GenBank/DDBJ whole genome shotgun (WGS) entry which is preliminary data.</text>
</comment>
<sequence length="303" mass="32491">MPPRAAKTAHAPSPSAIKPTGLLLQPLFRMLLARPPELAPQAPWPDMPLVVWPTALAMWGPGDATTKHAHHAMHLVLCRRGTLSVRAQGMKTAEQAAGVLVGPDILHALDARDREVIILFVEPESDDGARLQAALDGPIRLFETTQRDALLGGLPTAGALAHEAVGGWMESTLATLSGTPEAPRHLHPRVRKLLRHLRAEAAPEDTSLEALAQVAGLSPGRLMHTFTESVGVPLRPYLLWLRLQRAAGAIAAGHTLTEAAHAAGFSDAAHLTRTFRRMFGTTPSSLQRRGPRVQAQGRNGAPR</sequence>
<dbReference type="GO" id="GO:0043565">
    <property type="term" value="F:sequence-specific DNA binding"/>
    <property type="evidence" value="ECO:0007669"/>
    <property type="project" value="InterPro"/>
</dbReference>
<dbReference type="Proteomes" id="UP000321224">
    <property type="component" value="Unassembled WGS sequence"/>
</dbReference>
<feature type="domain" description="HTH araC/xylS-type" evidence="5">
    <location>
        <begin position="191"/>
        <end position="289"/>
    </location>
</feature>
<dbReference type="EMBL" id="BJVY01000008">
    <property type="protein sequence ID" value="GEL70254.1"/>
    <property type="molecule type" value="Genomic_DNA"/>
</dbReference>
<evidence type="ECO:0000256" key="1">
    <source>
        <dbReference type="ARBA" id="ARBA00023015"/>
    </source>
</evidence>
<evidence type="ECO:0000256" key="4">
    <source>
        <dbReference type="SAM" id="MobiDB-lite"/>
    </source>
</evidence>
<dbReference type="RefSeq" id="WP_090488399.1">
    <property type="nucleotide sequence ID" value="NZ_BJVY01000008.1"/>
</dbReference>